<sequence>MIYREKPHFVIKKNLQKSKQTGVYFSDIATPDILKDVCHRIANMDEFTYEYVDNEYSDEFLPKSYNKGRMAIMQYKDSVDYITFSEKEIGGRNSSVQSVPTAFNIYYSNPHPNKRLFYYFLNVKGNAETDYQILMYRLMHTVGCQFLNADAVLSAKIGAYTSVEDIMFNRRINTGKNRSNNSTYITKSGPLQIDIYGKTYGANKYETSMICYALSMLRKKEHTITLYEILEGDLKELPEASLNVIRSMGAIEIVATDRTLEKKVFEENNSLRSPSYIYNLGRKLGEKHCTFCNCEIPSIIQGAHIWPVAEIKKEVLLSFDEKLTHATNGENGLWLCENHHKLFDDNILRLNKNGQLYYADGIEANQVVYLDEITKVKQLKDEIMTTQFEEYIRKRNKAI</sequence>
<keyword evidence="3" id="KW-1185">Reference proteome</keyword>
<dbReference type="KEGG" id="abut:Ami103574_13690"/>
<gene>
    <name evidence="2" type="ORF">Ami103574_13690</name>
</gene>
<reference evidence="2 3" key="1">
    <citation type="submission" date="2020-02" db="EMBL/GenBank/DDBJ databases">
        <authorList>
            <person name="Kim Y.B."/>
            <person name="Roh S.W."/>
        </authorList>
    </citation>
    <scope>NUCLEOTIDE SEQUENCE [LARGE SCALE GENOMIC DNA]</scope>
    <source>
        <strain evidence="2 3">DSM 103574</strain>
    </source>
</reference>
<dbReference type="RefSeq" id="WP_163067516.1">
    <property type="nucleotide sequence ID" value="NZ_CP048649.1"/>
</dbReference>
<dbReference type="Pfam" id="PF13391">
    <property type="entry name" value="HNH_2"/>
    <property type="match status" value="1"/>
</dbReference>
<dbReference type="Proteomes" id="UP000466848">
    <property type="component" value="Chromosome"/>
</dbReference>
<protein>
    <submittedName>
        <fullName evidence="2">HNH endonuclease</fullName>
    </submittedName>
</protein>
<accession>A0A858BYT8</accession>
<organism evidence="2 3">
    <name type="scientific">Aminipila butyrica</name>
    <dbReference type="NCBI Taxonomy" id="433296"/>
    <lineage>
        <taxon>Bacteria</taxon>
        <taxon>Bacillati</taxon>
        <taxon>Bacillota</taxon>
        <taxon>Clostridia</taxon>
        <taxon>Peptostreptococcales</taxon>
        <taxon>Anaerovoracaceae</taxon>
        <taxon>Aminipila</taxon>
    </lineage>
</organism>
<keyword evidence="2" id="KW-0255">Endonuclease</keyword>
<keyword evidence="2" id="KW-0378">Hydrolase</keyword>
<dbReference type="InterPro" id="IPR003615">
    <property type="entry name" value="HNH_nuc"/>
</dbReference>
<feature type="domain" description="HNH nuclease" evidence="1">
    <location>
        <begin position="289"/>
        <end position="346"/>
    </location>
</feature>
<proteinExistence type="predicted"/>
<evidence type="ECO:0000259" key="1">
    <source>
        <dbReference type="Pfam" id="PF13391"/>
    </source>
</evidence>
<evidence type="ECO:0000313" key="2">
    <source>
        <dbReference type="EMBL" id="QIB70278.1"/>
    </source>
</evidence>
<dbReference type="REBASE" id="379089">
    <property type="entry name" value="Abu103574ORF13695P"/>
</dbReference>
<keyword evidence="2" id="KW-0540">Nuclease</keyword>
<evidence type="ECO:0000313" key="3">
    <source>
        <dbReference type="Proteomes" id="UP000466848"/>
    </source>
</evidence>
<dbReference type="EMBL" id="CP048649">
    <property type="protein sequence ID" value="QIB70278.1"/>
    <property type="molecule type" value="Genomic_DNA"/>
</dbReference>
<name>A0A858BYT8_9FIRM</name>
<dbReference type="GO" id="GO:0004519">
    <property type="term" value="F:endonuclease activity"/>
    <property type="evidence" value="ECO:0007669"/>
    <property type="project" value="UniProtKB-KW"/>
</dbReference>
<dbReference type="AlphaFoldDB" id="A0A858BYT8"/>